<evidence type="ECO:0000259" key="4">
    <source>
        <dbReference type="SMART" id="SM00861"/>
    </source>
</evidence>
<dbReference type="InterPro" id="IPR009014">
    <property type="entry name" value="Transketo_C/PFOR_II"/>
</dbReference>
<dbReference type="SUPFAM" id="SSF52518">
    <property type="entry name" value="Thiamin diphosphate-binding fold (THDP-binding)"/>
    <property type="match status" value="1"/>
</dbReference>
<evidence type="ECO:0000256" key="3">
    <source>
        <dbReference type="ARBA" id="ARBA00023052"/>
    </source>
</evidence>
<evidence type="ECO:0000256" key="2">
    <source>
        <dbReference type="ARBA" id="ARBA00023002"/>
    </source>
</evidence>
<dbReference type="Pfam" id="PF02779">
    <property type="entry name" value="Transket_pyr"/>
    <property type="match status" value="1"/>
</dbReference>
<sequence length="329" mass="34888">MSTGTSSMVQALNRALRRSLEDDPKVFLLGEDIGPLGGVFRVTDGLAKDFGADRVMTSPLGEAGIVGSAVGLALAGYRPVCEIQFDGFVFPAVNQLVTQLAHYRHRTGGLVSLPVVVRIPFGGGIGAVEHHGESPEAYFAHTPGLRVVCPSTPQEAYDLLGQAITGADPVVFFEPKRSYWVKGDLDTDPSRPTTAFDSARIVRPGTDVTVATYGALVPVALRAAEFLAGEGRSVEVIDLRSLSPLDDGTVIESVRRTGHLVVAHEASQSGGIGGELAARVQAAAFYDLEAPVVRVTGYDTPYPVSRLEEDWLPNADRLVAACDESLAYA</sequence>
<dbReference type="EMBL" id="JBITLV010000011">
    <property type="protein sequence ID" value="MFI7589896.1"/>
    <property type="molecule type" value="Genomic_DNA"/>
</dbReference>
<dbReference type="EC" id="1.2.4.-" evidence="5"/>
<dbReference type="InterPro" id="IPR005475">
    <property type="entry name" value="Transketolase-like_Pyr-bd"/>
</dbReference>
<dbReference type="InterPro" id="IPR033248">
    <property type="entry name" value="Transketolase_C"/>
</dbReference>
<reference evidence="5 6" key="1">
    <citation type="submission" date="2024-10" db="EMBL/GenBank/DDBJ databases">
        <title>The Natural Products Discovery Center: Release of the First 8490 Sequenced Strains for Exploring Actinobacteria Biosynthetic Diversity.</title>
        <authorList>
            <person name="Kalkreuter E."/>
            <person name="Kautsar S.A."/>
            <person name="Yang D."/>
            <person name="Bader C.D."/>
            <person name="Teijaro C.N."/>
            <person name="Fluegel L."/>
            <person name="Davis C.M."/>
            <person name="Simpson J.R."/>
            <person name="Lauterbach L."/>
            <person name="Steele A.D."/>
            <person name="Gui C."/>
            <person name="Meng S."/>
            <person name="Li G."/>
            <person name="Viehrig K."/>
            <person name="Ye F."/>
            <person name="Su P."/>
            <person name="Kiefer A.F."/>
            <person name="Nichols A."/>
            <person name="Cepeda A.J."/>
            <person name="Yan W."/>
            <person name="Fan B."/>
            <person name="Jiang Y."/>
            <person name="Adhikari A."/>
            <person name="Zheng C.-J."/>
            <person name="Schuster L."/>
            <person name="Cowan T.M."/>
            <person name="Smanski M.J."/>
            <person name="Chevrette M.G."/>
            <person name="De Carvalho L.P.S."/>
            <person name="Shen B."/>
        </authorList>
    </citation>
    <scope>NUCLEOTIDE SEQUENCE [LARGE SCALE GENOMIC DNA]</scope>
    <source>
        <strain evidence="5 6">NPDC049639</strain>
    </source>
</reference>
<dbReference type="Pfam" id="PF02780">
    <property type="entry name" value="Transketolase_C"/>
    <property type="match status" value="1"/>
</dbReference>
<dbReference type="Gene3D" id="3.40.50.920">
    <property type="match status" value="1"/>
</dbReference>
<dbReference type="Gene3D" id="3.40.50.970">
    <property type="match status" value="1"/>
</dbReference>
<comment type="cofactor">
    <cofactor evidence="1">
        <name>thiamine diphosphate</name>
        <dbReference type="ChEBI" id="CHEBI:58937"/>
    </cofactor>
</comment>
<dbReference type="SMART" id="SM00861">
    <property type="entry name" value="Transket_pyr"/>
    <property type="match status" value="1"/>
</dbReference>
<feature type="domain" description="Transketolase-like pyrimidine-binding" evidence="4">
    <location>
        <begin position="6"/>
        <end position="181"/>
    </location>
</feature>
<protein>
    <submittedName>
        <fullName evidence="5">Alpha-ketoacid dehydrogenase subunit beta</fullName>
        <ecNumber evidence="5">1.2.4.-</ecNumber>
    </submittedName>
</protein>
<keyword evidence="6" id="KW-1185">Reference proteome</keyword>
<dbReference type="RefSeq" id="WP_398284499.1">
    <property type="nucleotide sequence ID" value="NZ_JBITLV010000011.1"/>
</dbReference>
<keyword evidence="2 5" id="KW-0560">Oxidoreductase</keyword>
<keyword evidence="3" id="KW-0786">Thiamine pyrophosphate</keyword>
<dbReference type="PANTHER" id="PTHR43257">
    <property type="entry name" value="PYRUVATE DEHYDROGENASE E1 COMPONENT BETA SUBUNIT"/>
    <property type="match status" value="1"/>
</dbReference>
<accession>A0ABW8AWC3</accession>
<evidence type="ECO:0000313" key="6">
    <source>
        <dbReference type="Proteomes" id="UP001612915"/>
    </source>
</evidence>
<dbReference type="Proteomes" id="UP001612915">
    <property type="component" value="Unassembled WGS sequence"/>
</dbReference>
<gene>
    <name evidence="5" type="ORF">ACIB24_22735</name>
</gene>
<organism evidence="5 6">
    <name type="scientific">Spongisporangium articulatum</name>
    <dbReference type="NCBI Taxonomy" id="3362603"/>
    <lineage>
        <taxon>Bacteria</taxon>
        <taxon>Bacillati</taxon>
        <taxon>Actinomycetota</taxon>
        <taxon>Actinomycetes</taxon>
        <taxon>Kineosporiales</taxon>
        <taxon>Kineosporiaceae</taxon>
        <taxon>Spongisporangium</taxon>
    </lineage>
</organism>
<dbReference type="GO" id="GO:0016491">
    <property type="term" value="F:oxidoreductase activity"/>
    <property type="evidence" value="ECO:0007669"/>
    <property type="project" value="UniProtKB-KW"/>
</dbReference>
<comment type="caution">
    <text evidence="5">The sequence shown here is derived from an EMBL/GenBank/DDBJ whole genome shotgun (WGS) entry which is preliminary data.</text>
</comment>
<dbReference type="SUPFAM" id="SSF52922">
    <property type="entry name" value="TK C-terminal domain-like"/>
    <property type="match status" value="1"/>
</dbReference>
<dbReference type="InterPro" id="IPR029061">
    <property type="entry name" value="THDP-binding"/>
</dbReference>
<name>A0ABW8AWC3_9ACTN</name>
<evidence type="ECO:0000256" key="1">
    <source>
        <dbReference type="ARBA" id="ARBA00001964"/>
    </source>
</evidence>
<dbReference type="PANTHER" id="PTHR43257:SF2">
    <property type="entry name" value="PYRUVATE DEHYDROGENASE E1 COMPONENT SUBUNIT BETA"/>
    <property type="match status" value="1"/>
</dbReference>
<dbReference type="CDD" id="cd07036">
    <property type="entry name" value="TPP_PYR_E1-PDHc-beta_like"/>
    <property type="match status" value="1"/>
</dbReference>
<proteinExistence type="predicted"/>
<evidence type="ECO:0000313" key="5">
    <source>
        <dbReference type="EMBL" id="MFI7589896.1"/>
    </source>
</evidence>